<dbReference type="GO" id="GO:0004787">
    <property type="term" value="F:thiamine diphosphate phosphatase activity"/>
    <property type="evidence" value="ECO:0007669"/>
    <property type="project" value="InterPro"/>
</dbReference>
<dbReference type="PROSITE" id="PS00893">
    <property type="entry name" value="NUDIX_BOX"/>
    <property type="match status" value="1"/>
</dbReference>
<organism evidence="8 9">
    <name type="scientific">Chromobacterium paludis</name>
    <dbReference type="NCBI Taxonomy" id="2605945"/>
    <lineage>
        <taxon>Bacteria</taxon>
        <taxon>Pseudomonadati</taxon>
        <taxon>Pseudomonadota</taxon>
        <taxon>Betaproteobacteria</taxon>
        <taxon>Neisseriales</taxon>
        <taxon>Chromobacteriaceae</taxon>
        <taxon>Chromobacterium</taxon>
    </lineage>
</organism>
<proteinExistence type="inferred from homology"/>
<dbReference type="InterPro" id="IPR000086">
    <property type="entry name" value="NUDIX_hydrolase_dom"/>
</dbReference>
<dbReference type="Gene3D" id="3.90.79.10">
    <property type="entry name" value="Nucleoside Triphosphate Pyrophosphohydrolase"/>
    <property type="match status" value="1"/>
</dbReference>
<evidence type="ECO:0000256" key="3">
    <source>
        <dbReference type="ARBA" id="ARBA00011245"/>
    </source>
</evidence>
<dbReference type="Proteomes" id="UP000322079">
    <property type="component" value="Chromosome"/>
</dbReference>
<dbReference type="PROSITE" id="PS51462">
    <property type="entry name" value="NUDIX"/>
    <property type="match status" value="1"/>
</dbReference>
<dbReference type="InterPro" id="IPR020084">
    <property type="entry name" value="NUDIX_hydrolase_CS"/>
</dbReference>
<evidence type="ECO:0000256" key="2">
    <source>
        <dbReference type="ARBA" id="ARBA00007608"/>
    </source>
</evidence>
<protein>
    <recommendedName>
        <fullName evidence="4 6">Phosphatase NudJ</fullName>
        <ecNumber evidence="6">3.6.1.-</ecNumber>
    </recommendedName>
</protein>
<evidence type="ECO:0000256" key="4">
    <source>
        <dbReference type="ARBA" id="ARBA00015552"/>
    </source>
</evidence>
<keyword evidence="6" id="KW-0460">Magnesium</keyword>
<evidence type="ECO:0000313" key="9">
    <source>
        <dbReference type="Proteomes" id="UP000322079"/>
    </source>
</evidence>
<accession>A0A5C1DHC0</accession>
<dbReference type="InterPro" id="IPR033713">
    <property type="entry name" value="NudJ"/>
</dbReference>
<evidence type="ECO:0000259" key="7">
    <source>
        <dbReference type="PROSITE" id="PS51462"/>
    </source>
</evidence>
<dbReference type="AlphaFoldDB" id="A0A5C1DHC0"/>
<comment type="cofactor">
    <cofactor evidence="1 6">
        <name>Mg(2+)</name>
        <dbReference type="ChEBI" id="CHEBI:18420"/>
    </cofactor>
</comment>
<sequence length="155" mass="17528">MIVNNIDRVWKPNATVAAIIEHEGRFLMIEEDTPEGRKLNQPAGHLERGETLLQAVIRETREESGWRFAPRGLLGVYLADKPDSDITYLRFAFCGDAAAPEGEVRLDDGIVAVHWLRRDEIAAQANRLRSPVVLQCIDDYLAGIMHPLETIRDLR</sequence>
<dbReference type="PANTHER" id="PTHR43222">
    <property type="entry name" value="NUDIX HYDROLASE 23"/>
    <property type="match status" value="1"/>
</dbReference>
<dbReference type="KEGG" id="chrm:FYK34_11425"/>
<evidence type="ECO:0000313" key="8">
    <source>
        <dbReference type="EMBL" id="QEL56126.1"/>
    </source>
</evidence>
<evidence type="ECO:0000256" key="6">
    <source>
        <dbReference type="RuleBase" id="RU364043"/>
    </source>
</evidence>
<keyword evidence="9" id="KW-1185">Reference proteome</keyword>
<dbReference type="GO" id="GO:0017111">
    <property type="term" value="F:ribonucleoside triphosphate phosphatase activity"/>
    <property type="evidence" value="ECO:0007669"/>
    <property type="project" value="InterPro"/>
</dbReference>
<evidence type="ECO:0000256" key="5">
    <source>
        <dbReference type="ARBA" id="ARBA00022801"/>
    </source>
</evidence>
<dbReference type="PANTHER" id="PTHR43222:SF11">
    <property type="entry name" value="PHOSPHATASE NUDJ"/>
    <property type="match status" value="1"/>
</dbReference>
<name>A0A5C1DHC0_9NEIS</name>
<comment type="similarity">
    <text evidence="2 6">Belongs to the Nudix hydrolase family. NudJ subfamily.</text>
</comment>
<feature type="domain" description="Nudix hydrolase" evidence="7">
    <location>
        <begin position="9"/>
        <end position="138"/>
    </location>
</feature>
<dbReference type="GO" id="GO:0017110">
    <property type="term" value="F:nucleoside diphosphate phosphatase activity"/>
    <property type="evidence" value="ECO:0007669"/>
    <property type="project" value="InterPro"/>
</dbReference>
<dbReference type="InterPro" id="IPR015797">
    <property type="entry name" value="NUDIX_hydrolase-like_dom_sf"/>
</dbReference>
<evidence type="ECO:0000256" key="1">
    <source>
        <dbReference type="ARBA" id="ARBA00001946"/>
    </source>
</evidence>
<dbReference type="EC" id="3.6.1.-" evidence="6"/>
<dbReference type="EMBL" id="CP043473">
    <property type="protein sequence ID" value="QEL56126.1"/>
    <property type="molecule type" value="Genomic_DNA"/>
</dbReference>
<dbReference type="RefSeq" id="WP_149296555.1">
    <property type="nucleotide sequence ID" value="NZ_CP043473.1"/>
</dbReference>
<gene>
    <name evidence="6" type="primary">nudJ</name>
    <name evidence="8" type="ORF">FYK34_11425</name>
</gene>
<dbReference type="SUPFAM" id="SSF55811">
    <property type="entry name" value="Nudix"/>
    <property type="match status" value="1"/>
</dbReference>
<dbReference type="CDD" id="cd03675">
    <property type="entry name" value="NUDIX_Hydrolase"/>
    <property type="match status" value="1"/>
</dbReference>
<keyword evidence="5 6" id="KW-0378">Hydrolase</keyword>
<reference evidence="8 9" key="1">
    <citation type="submission" date="2019-08" db="EMBL/GenBank/DDBJ databases">
        <title>Chromobacterium paludis, a novel bacterium isolated from a Maryland marsh pond.</title>
        <authorList>
            <person name="Blackburn M.B."/>
            <person name="Gundersen-Rindal D.E."/>
        </authorList>
    </citation>
    <scope>NUCLEOTIDE SEQUENCE [LARGE SCALE GENOMIC DNA]</scope>
    <source>
        <strain evidence="9">IIBBL 257-1</strain>
    </source>
</reference>
<dbReference type="Pfam" id="PF00293">
    <property type="entry name" value="NUDIX"/>
    <property type="match status" value="1"/>
</dbReference>
<comment type="subunit">
    <text evidence="3 6">Monomer.</text>
</comment>